<evidence type="ECO:0000259" key="5">
    <source>
        <dbReference type="Pfam" id="PF00703"/>
    </source>
</evidence>
<feature type="transmembrane region" description="Helical" evidence="4">
    <location>
        <begin position="649"/>
        <end position="665"/>
    </location>
</feature>
<evidence type="ECO:0000256" key="4">
    <source>
        <dbReference type="SAM" id="Phobius"/>
    </source>
</evidence>
<comment type="caution">
    <text evidence="6">The sequence shown here is derived from an EMBL/GenBank/DDBJ whole genome shotgun (WGS) entry which is preliminary data.</text>
</comment>
<feature type="transmembrane region" description="Helical" evidence="4">
    <location>
        <begin position="677"/>
        <end position="697"/>
    </location>
</feature>
<evidence type="ECO:0000313" key="7">
    <source>
        <dbReference type="Proteomes" id="UP000036356"/>
    </source>
</evidence>
<dbReference type="SUPFAM" id="SSF51445">
    <property type="entry name" value="(Trans)glycosidases"/>
    <property type="match status" value="1"/>
</dbReference>
<dbReference type="SUPFAM" id="SSF49785">
    <property type="entry name" value="Galactose-binding domain-like"/>
    <property type="match status" value="1"/>
</dbReference>
<evidence type="ECO:0000256" key="2">
    <source>
        <dbReference type="ARBA" id="ARBA00022801"/>
    </source>
</evidence>
<reference evidence="6 7" key="1">
    <citation type="submission" date="2015-06" db="EMBL/GenBank/DDBJ databases">
        <title>Draft genome of the moderately acidophilic sulfate reducer Candidatus Desulfosporosinus acididurans strain M1.</title>
        <authorList>
            <person name="Poehlein A."/>
            <person name="Petzsch P."/>
            <person name="Johnson B.D."/>
            <person name="Schloemann M."/>
            <person name="Daniel R."/>
            <person name="Muehling M."/>
        </authorList>
    </citation>
    <scope>NUCLEOTIDE SEQUENCE [LARGE SCALE GENOMIC DNA]</scope>
    <source>
        <strain evidence="6 7">M1</strain>
    </source>
</reference>
<dbReference type="EMBL" id="LDZY01000010">
    <property type="protein sequence ID" value="KLU65001.1"/>
    <property type="molecule type" value="Genomic_DNA"/>
</dbReference>
<keyword evidence="4" id="KW-0472">Membrane</keyword>
<dbReference type="PANTHER" id="PTHR42732">
    <property type="entry name" value="BETA-GALACTOSIDASE"/>
    <property type="match status" value="1"/>
</dbReference>
<dbReference type="InterPro" id="IPR017853">
    <property type="entry name" value="GH"/>
</dbReference>
<feature type="transmembrane region" description="Helical" evidence="4">
    <location>
        <begin position="535"/>
        <end position="558"/>
    </location>
</feature>
<dbReference type="InterPro" id="IPR008979">
    <property type="entry name" value="Galactose-bd-like_sf"/>
</dbReference>
<gene>
    <name evidence="6" type="primary">ebgA</name>
    <name evidence="6" type="ORF">DEAC_c29680</name>
</gene>
<dbReference type="InterPro" id="IPR006102">
    <property type="entry name" value="Ig-like_GH2"/>
</dbReference>
<sequence length="720" mass="80497">MFNRRIIVFLAAFVLLIGTLWWNWHNPAGLALQVSQNVISSSRYTQALDGTWDRFSSLRQAWTTESERSQGKTNQSILTAGRPMTLPSSEMFSIGAKRFRVPAEWSSRTMLLTLNGVQGHVSVYLNGTTSPDKIGDFEGSGGADVVEIPPKAFRYGEDNILIVALSSSIQQRTMFLGSSWPELGRITGDVNLEAVVETTLTEPQLKVTWNNATAQVAVTTELWHHDFTPEGPWTVYGVISDGSAGVAEQTITVQPKNNADHQAVNLLFTVPNARRWTPQSPFLYQLHLTVTNNRGDIDDLAIPLGLRTIAFSSGKWLLNDQALAIKGEALTPDEEYKIRHTGQLASWLKGEQRKGINLIYFIGQYPDELWLKTADQAGMGIWAELPVAGVPSSRLAKPEDAVRISAEKMIHPSLWAWTVGKGLDSDSTAQTYLQQAAAKVQPDLAFVIRAMPSSVTGLPDAQSLVVQGNTIQGSWGEVKAESLSLPSPVWAKEPIVSGFWTFLMIFITWMNIRSVTWRYKELGAAKPRRRLRNAWLWNGLLVLAREGLIGGLITSVLYRIPTNFSPWFVHLWPGIESLQEQSPWLIWGLVSMLGILMRLLQVGVAAPHLPNAPHVLGVLYWLERRYYFAVLVALGWAALSWGIPVYVPLLGYLLFSCLLFPLRVHDIHRIGGRYLPFLLVPGIFVGFILVWGAFHYADGIYLWHLLKNWDFRSLSFKFSL</sequence>
<dbReference type="Proteomes" id="UP000036356">
    <property type="component" value="Unassembled WGS sequence"/>
</dbReference>
<comment type="similarity">
    <text evidence="1">Belongs to the glycosyl hydrolase 2 family.</text>
</comment>
<keyword evidence="4" id="KW-0812">Transmembrane</keyword>
<dbReference type="InterPro" id="IPR036156">
    <property type="entry name" value="Beta-gal/glucu_dom_sf"/>
</dbReference>
<keyword evidence="3 6" id="KW-0326">Glycosidase</keyword>
<dbReference type="EC" id="3.2.1.23" evidence="6"/>
<dbReference type="PATRIC" id="fig|476652.3.peg.3127"/>
<feature type="domain" description="Glycoside hydrolase family 2 immunoglobulin-like beta-sandwich" evidence="5">
    <location>
        <begin position="202"/>
        <end position="307"/>
    </location>
</feature>
<dbReference type="Gene3D" id="2.60.40.10">
    <property type="entry name" value="Immunoglobulins"/>
    <property type="match status" value="1"/>
</dbReference>
<evidence type="ECO:0000256" key="1">
    <source>
        <dbReference type="ARBA" id="ARBA00007401"/>
    </source>
</evidence>
<dbReference type="AlphaFoldDB" id="A0A0J1IK10"/>
<organism evidence="6 7">
    <name type="scientific">Desulfosporosinus acididurans</name>
    <dbReference type="NCBI Taxonomy" id="476652"/>
    <lineage>
        <taxon>Bacteria</taxon>
        <taxon>Bacillati</taxon>
        <taxon>Bacillota</taxon>
        <taxon>Clostridia</taxon>
        <taxon>Eubacteriales</taxon>
        <taxon>Desulfitobacteriaceae</taxon>
        <taxon>Desulfosporosinus</taxon>
    </lineage>
</organism>
<dbReference type="InterPro" id="IPR013783">
    <property type="entry name" value="Ig-like_fold"/>
</dbReference>
<dbReference type="InterPro" id="IPR051913">
    <property type="entry name" value="GH2_Domain-Containing"/>
</dbReference>
<dbReference type="Gene3D" id="2.60.120.260">
    <property type="entry name" value="Galactose-binding domain-like"/>
    <property type="match status" value="1"/>
</dbReference>
<dbReference type="GO" id="GO:0004565">
    <property type="term" value="F:beta-galactosidase activity"/>
    <property type="evidence" value="ECO:0007669"/>
    <property type="project" value="UniProtKB-EC"/>
</dbReference>
<keyword evidence="7" id="KW-1185">Reference proteome</keyword>
<feature type="transmembrane region" description="Helical" evidence="4">
    <location>
        <begin position="495"/>
        <end position="514"/>
    </location>
</feature>
<proteinExistence type="inferred from homology"/>
<name>A0A0J1IK10_9FIRM</name>
<keyword evidence="4" id="KW-1133">Transmembrane helix</keyword>
<evidence type="ECO:0000313" key="6">
    <source>
        <dbReference type="EMBL" id="KLU65001.1"/>
    </source>
</evidence>
<protein>
    <submittedName>
        <fullName evidence="6">Evolved beta-galactosidase subunit alpha</fullName>
        <ecNumber evidence="6">3.2.1.23</ecNumber>
    </submittedName>
</protein>
<accession>A0A0J1IK10</accession>
<evidence type="ECO:0000256" key="3">
    <source>
        <dbReference type="ARBA" id="ARBA00023295"/>
    </source>
</evidence>
<dbReference type="Pfam" id="PF00703">
    <property type="entry name" value="Glyco_hydro_2"/>
    <property type="match status" value="1"/>
</dbReference>
<dbReference type="GO" id="GO:0005975">
    <property type="term" value="P:carbohydrate metabolic process"/>
    <property type="evidence" value="ECO:0007669"/>
    <property type="project" value="InterPro"/>
</dbReference>
<dbReference type="Gene3D" id="3.20.20.80">
    <property type="entry name" value="Glycosidases"/>
    <property type="match status" value="1"/>
</dbReference>
<dbReference type="SUPFAM" id="SSF49303">
    <property type="entry name" value="beta-Galactosidase/glucuronidase domain"/>
    <property type="match status" value="1"/>
</dbReference>
<keyword evidence="2 6" id="KW-0378">Hydrolase</keyword>
<dbReference type="STRING" id="476652.DEAC_c29680"/>